<protein>
    <submittedName>
        <fullName evidence="1">Uncharacterized protein</fullName>
    </submittedName>
</protein>
<organism evidence="1 2">
    <name type="scientific">Sporolactobacillus inulinus</name>
    <dbReference type="NCBI Taxonomy" id="2078"/>
    <lineage>
        <taxon>Bacteria</taxon>
        <taxon>Bacillati</taxon>
        <taxon>Bacillota</taxon>
        <taxon>Bacilli</taxon>
        <taxon>Bacillales</taxon>
        <taxon>Sporolactobacillaceae</taxon>
        <taxon>Sporolactobacillus</taxon>
    </lineage>
</organism>
<evidence type="ECO:0000313" key="1">
    <source>
        <dbReference type="EMBL" id="GAY77985.1"/>
    </source>
</evidence>
<accession>A0A4Y1ZFV7</accession>
<sequence length="48" mass="5623">MCKYLHNINFHSVKVPEPEKYDILAKHGGGWVGEAYFHFVHICFFQIA</sequence>
<gene>
    <name evidence="1" type="ORF">NBRC111894_3539</name>
</gene>
<evidence type="ECO:0000313" key="2">
    <source>
        <dbReference type="Proteomes" id="UP000319716"/>
    </source>
</evidence>
<dbReference type="Proteomes" id="UP000319716">
    <property type="component" value="Unassembled WGS sequence"/>
</dbReference>
<dbReference type="AlphaFoldDB" id="A0A4Y1ZFV7"/>
<proteinExistence type="predicted"/>
<comment type="caution">
    <text evidence="1">The sequence shown here is derived from an EMBL/GenBank/DDBJ whole genome shotgun (WGS) entry which is preliminary data.</text>
</comment>
<dbReference type="EMBL" id="BEXB01000037">
    <property type="protein sequence ID" value="GAY77985.1"/>
    <property type="molecule type" value="Genomic_DNA"/>
</dbReference>
<name>A0A4Y1ZFV7_9BACL</name>
<reference evidence="1 2" key="1">
    <citation type="submission" date="2017-11" db="EMBL/GenBank/DDBJ databases">
        <title>Draft Genome Sequence of Sporolactobacillus inulinus NBRC 111894 Isolated from Koso, a Japanese Sugar-Vegetable Fermented Beverage.</title>
        <authorList>
            <person name="Chiou T.Y."/>
            <person name="Oshima K."/>
            <person name="Suda W."/>
            <person name="Hattori M."/>
            <person name="Takahashi T."/>
        </authorList>
    </citation>
    <scope>NUCLEOTIDE SEQUENCE [LARGE SCALE GENOMIC DNA]</scope>
    <source>
        <strain evidence="1 2">NBRC111894</strain>
    </source>
</reference>